<dbReference type="PANTHER" id="PTHR12358">
    <property type="entry name" value="SPHINGOSINE KINASE"/>
    <property type="match status" value="1"/>
</dbReference>
<dbReference type="GO" id="GO:0001729">
    <property type="term" value="F:ceramide kinase activity"/>
    <property type="evidence" value="ECO:0000318"/>
    <property type="project" value="GO_Central"/>
</dbReference>
<feature type="compositionally biased region" description="Low complexity" evidence="1">
    <location>
        <begin position="410"/>
        <end position="429"/>
    </location>
</feature>
<evidence type="ECO:0000259" key="2">
    <source>
        <dbReference type="PROSITE" id="PS50146"/>
    </source>
</evidence>
<dbReference type="InterPro" id="IPR017438">
    <property type="entry name" value="ATP-NAD_kinase_N"/>
</dbReference>
<feature type="domain" description="DAGKc" evidence="2">
    <location>
        <begin position="251"/>
        <end position="346"/>
    </location>
</feature>
<dbReference type="PROSITE" id="PS50146">
    <property type="entry name" value="DAGK"/>
    <property type="match status" value="2"/>
</dbReference>
<evidence type="ECO:0000256" key="1">
    <source>
        <dbReference type="SAM" id="MobiDB-lite"/>
    </source>
</evidence>
<keyword evidence="4" id="KW-1185">Reference proteome</keyword>
<dbReference type="EMBL" id="KZ772704">
    <property type="protein sequence ID" value="PTQ41961.1"/>
    <property type="molecule type" value="Genomic_DNA"/>
</dbReference>
<protein>
    <recommendedName>
        <fullName evidence="2">DAGKc domain-containing protein</fullName>
    </recommendedName>
</protein>
<dbReference type="InterPro" id="IPR045363">
    <property type="entry name" value="CERK_C"/>
</dbReference>
<organism evidence="3 4">
    <name type="scientific">Marchantia polymorpha</name>
    <name type="common">Common liverwort</name>
    <name type="synonym">Marchantia aquatica</name>
    <dbReference type="NCBI Taxonomy" id="3197"/>
    <lineage>
        <taxon>Eukaryota</taxon>
        <taxon>Viridiplantae</taxon>
        <taxon>Streptophyta</taxon>
        <taxon>Embryophyta</taxon>
        <taxon>Marchantiophyta</taxon>
        <taxon>Marchantiopsida</taxon>
        <taxon>Marchantiidae</taxon>
        <taxon>Marchantiales</taxon>
        <taxon>Marchantiaceae</taxon>
        <taxon>Marchantia</taxon>
    </lineage>
</organism>
<name>A0A2R6X787_MARPO</name>
<dbReference type="Pfam" id="PF19280">
    <property type="entry name" value="CERK_C"/>
    <property type="match status" value="1"/>
</dbReference>
<evidence type="ECO:0000313" key="4">
    <source>
        <dbReference type="Proteomes" id="UP000244005"/>
    </source>
</evidence>
<dbReference type="AlphaFoldDB" id="A0A2R6X787"/>
<accession>A0A2R6X787</accession>
<dbReference type="Gene3D" id="3.40.50.10330">
    <property type="entry name" value="Probable inorganic polyphosphate/atp-NAD kinase, domain 1"/>
    <property type="match status" value="1"/>
</dbReference>
<reference evidence="4" key="1">
    <citation type="journal article" date="2017" name="Cell">
        <title>Insights into land plant evolution garnered from the Marchantia polymorpha genome.</title>
        <authorList>
            <person name="Bowman J.L."/>
            <person name="Kohchi T."/>
            <person name="Yamato K.T."/>
            <person name="Jenkins J."/>
            <person name="Shu S."/>
            <person name="Ishizaki K."/>
            <person name="Yamaoka S."/>
            <person name="Nishihama R."/>
            <person name="Nakamura Y."/>
            <person name="Berger F."/>
            <person name="Adam C."/>
            <person name="Aki S.S."/>
            <person name="Althoff F."/>
            <person name="Araki T."/>
            <person name="Arteaga-Vazquez M.A."/>
            <person name="Balasubrmanian S."/>
            <person name="Barry K."/>
            <person name="Bauer D."/>
            <person name="Boehm C.R."/>
            <person name="Briginshaw L."/>
            <person name="Caballero-Perez J."/>
            <person name="Catarino B."/>
            <person name="Chen F."/>
            <person name="Chiyoda S."/>
            <person name="Chovatia M."/>
            <person name="Davies K.M."/>
            <person name="Delmans M."/>
            <person name="Demura T."/>
            <person name="Dierschke T."/>
            <person name="Dolan L."/>
            <person name="Dorantes-Acosta A.E."/>
            <person name="Eklund D.M."/>
            <person name="Florent S.N."/>
            <person name="Flores-Sandoval E."/>
            <person name="Fujiyama A."/>
            <person name="Fukuzawa H."/>
            <person name="Galik B."/>
            <person name="Grimanelli D."/>
            <person name="Grimwood J."/>
            <person name="Grossniklaus U."/>
            <person name="Hamada T."/>
            <person name="Haseloff J."/>
            <person name="Hetherington A.J."/>
            <person name="Higo A."/>
            <person name="Hirakawa Y."/>
            <person name="Hundley H.N."/>
            <person name="Ikeda Y."/>
            <person name="Inoue K."/>
            <person name="Inoue S.I."/>
            <person name="Ishida S."/>
            <person name="Jia Q."/>
            <person name="Kakita M."/>
            <person name="Kanazawa T."/>
            <person name="Kawai Y."/>
            <person name="Kawashima T."/>
            <person name="Kennedy M."/>
            <person name="Kinose K."/>
            <person name="Kinoshita T."/>
            <person name="Kohara Y."/>
            <person name="Koide E."/>
            <person name="Komatsu K."/>
            <person name="Kopischke S."/>
            <person name="Kubo M."/>
            <person name="Kyozuka J."/>
            <person name="Lagercrantz U."/>
            <person name="Lin S.S."/>
            <person name="Lindquist E."/>
            <person name="Lipzen A.M."/>
            <person name="Lu C.W."/>
            <person name="De Luna E."/>
            <person name="Martienssen R.A."/>
            <person name="Minamino N."/>
            <person name="Mizutani M."/>
            <person name="Mizutani M."/>
            <person name="Mochizuki N."/>
            <person name="Monte I."/>
            <person name="Mosher R."/>
            <person name="Nagasaki H."/>
            <person name="Nakagami H."/>
            <person name="Naramoto S."/>
            <person name="Nishitani K."/>
            <person name="Ohtani M."/>
            <person name="Okamoto T."/>
            <person name="Okumura M."/>
            <person name="Phillips J."/>
            <person name="Pollak B."/>
            <person name="Reinders A."/>
            <person name="Rovekamp M."/>
            <person name="Sano R."/>
            <person name="Sawa S."/>
            <person name="Schmid M.W."/>
            <person name="Shirakawa M."/>
            <person name="Solano R."/>
            <person name="Spunde A."/>
            <person name="Suetsugu N."/>
            <person name="Sugano S."/>
            <person name="Sugiyama A."/>
            <person name="Sun R."/>
            <person name="Suzuki Y."/>
            <person name="Takenaka M."/>
            <person name="Takezawa D."/>
            <person name="Tomogane H."/>
            <person name="Tsuzuki M."/>
            <person name="Ueda T."/>
            <person name="Umeda M."/>
            <person name="Ward J.M."/>
            <person name="Watanabe Y."/>
            <person name="Yazaki K."/>
            <person name="Yokoyama R."/>
            <person name="Yoshitake Y."/>
            <person name="Yotsui I."/>
            <person name="Zachgo S."/>
            <person name="Schmutz J."/>
        </authorList>
    </citation>
    <scope>NUCLEOTIDE SEQUENCE [LARGE SCALE GENOMIC DNA]</scope>
    <source>
        <strain evidence="4">Tak-1</strain>
    </source>
</reference>
<dbReference type="GO" id="GO:0006672">
    <property type="term" value="P:ceramide metabolic process"/>
    <property type="evidence" value="ECO:0000318"/>
    <property type="project" value="GO_Central"/>
</dbReference>
<dbReference type="Pfam" id="PF00781">
    <property type="entry name" value="DAGK_cat"/>
    <property type="match status" value="1"/>
</dbReference>
<dbReference type="Gene3D" id="2.60.200.40">
    <property type="match status" value="1"/>
</dbReference>
<dbReference type="GO" id="GO:0016020">
    <property type="term" value="C:membrane"/>
    <property type="evidence" value="ECO:0007669"/>
    <property type="project" value="GOC"/>
</dbReference>
<dbReference type="InterPro" id="IPR050187">
    <property type="entry name" value="Lipid_Phosphate_FormReg"/>
</dbReference>
<feature type="domain" description="DAGKc" evidence="2">
    <location>
        <begin position="502"/>
        <end position="558"/>
    </location>
</feature>
<feature type="region of interest" description="Disordered" evidence="1">
    <location>
        <begin position="410"/>
        <end position="431"/>
    </location>
</feature>
<gene>
    <name evidence="3" type="ORF">MARPO_0032s0128</name>
</gene>
<dbReference type="InterPro" id="IPR057465">
    <property type="entry name" value="CERK_PH"/>
</dbReference>
<sequence>MSASIVVVERLCCRLWTWSSTALAVRSTEKSCGGVARHLKLNYCWKNKSRSAVTYLAGRKLKRFALEVVNMGETFERIPLEAEGENYGEDPSSPGKLRKVIPLQNFLKNSEGSGNLEVVMEQELYLEKFGYVNVVLVRDCLSWQLVDSDDLIGTSCWGGRKDLEKSRDQVLVSEIFAVEYSGLSNPASIGMCGPFTNPLPQMHRFAVHTFLRAQSNKCNWTPKVHTFCHASAEICQSWVDRIQGLIDRDLSRPKNLLVLINPYGGKKAGVRQWETVAPLFHKAGVKTKVLLTERAQHAYDLMAQSTEEELKNLDGVIVVGGDGLFNEVLNGLVMHRHKGHPAPNPERVLDLMAKRWKTKKRNNSSSHLPSEEGLRALSNMERKNDQSSGPSFDVHSPLLTDSPLESRAVSYYSAPSSSSSSPDSSINKSLKSRMDQQAVVYAMPSKEIELTTRDSFDSSIAITSEAEPLRVGADSTFLPAASKDVVGSASTRDPGKLQYSGSNRHKTNAPLRIGIIPAGSTDTVAISTTGSRDPVTAALHVLLGDSMPLDIVKITGWKKTPQSVDEPPRVRYAASFAGYGFYGDVMRESENARWLGPARYDIAGVKVFLKHKTYQAEVSYLDIPQIPAGLKNLTPRNGSSENSKLTDRAHRVICRVNCGICAQGMDLNHLVDSDSEEEELEEASAELQATKPRWRSLRGSFHSVGGAVMSCRNDKAPDGLAAHAHLADGLLHLILIRKCSRPSYLRQLISLTRRGADPFNFDFVEHYKTPVFTFTSVGEESIWNIDGELFPAHQLTAQVARGLVNIYARGPED</sequence>
<dbReference type="InterPro" id="IPR001206">
    <property type="entry name" value="Diacylglycerol_kinase_cat_dom"/>
</dbReference>
<dbReference type="InterPro" id="IPR016064">
    <property type="entry name" value="NAD/diacylglycerol_kinase_sf"/>
</dbReference>
<evidence type="ECO:0000313" key="3">
    <source>
        <dbReference type="EMBL" id="PTQ41961.1"/>
    </source>
</evidence>
<dbReference type="PANTHER" id="PTHR12358:SF6">
    <property type="entry name" value="CERAMIDE KINASE"/>
    <property type="match status" value="1"/>
</dbReference>
<dbReference type="OrthoDB" id="530923at2759"/>
<dbReference type="Pfam" id="PF25382">
    <property type="entry name" value="PH_CERK"/>
    <property type="match status" value="1"/>
</dbReference>
<dbReference type="Proteomes" id="UP000244005">
    <property type="component" value="Unassembled WGS sequence"/>
</dbReference>
<dbReference type="SUPFAM" id="SSF111331">
    <property type="entry name" value="NAD kinase/diacylglycerol kinase-like"/>
    <property type="match status" value="2"/>
</dbReference>
<dbReference type="Gramene" id="Mp5g14360.1">
    <property type="protein sequence ID" value="Mp5g14360.1.cds"/>
    <property type="gene ID" value="Mp5g14360"/>
</dbReference>
<proteinExistence type="predicted"/>